<evidence type="ECO:0000313" key="3">
    <source>
        <dbReference type="Proteomes" id="UP000006054"/>
    </source>
</evidence>
<dbReference type="InterPro" id="IPR011050">
    <property type="entry name" value="Pectin_lyase_fold/virulence"/>
</dbReference>
<feature type="chain" id="PRO_5003685203" description="Right handed beta helix domain-containing protein" evidence="1">
    <location>
        <begin position="23"/>
        <end position="464"/>
    </location>
</feature>
<proteinExistence type="predicted"/>
<gene>
    <name evidence="2" type="ordered locus">Fleli_0319</name>
</gene>
<protein>
    <recommendedName>
        <fullName evidence="4">Right handed beta helix domain-containing protein</fullName>
    </recommendedName>
</protein>
<dbReference type="KEGG" id="fli:Fleli_0319"/>
<dbReference type="Proteomes" id="UP000006054">
    <property type="component" value="Chromosome"/>
</dbReference>
<evidence type="ECO:0000313" key="2">
    <source>
        <dbReference type="EMBL" id="AFM02806.1"/>
    </source>
</evidence>
<keyword evidence="3" id="KW-1185">Reference proteome</keyword>
<dbReference type="SUPFAM" id="SSF51126">
    <property type="entry name" value="Pectin lyase-like"/>
    <property type="match status" value="1"/>
</dbReference>
<dbReference type="Gene3D" id="2.160.20.10">
    <property type="entry name" value="Single-stranded right-handed beta-helix, Pectin lyase-like"/>
    <property type="match status" value="1"/>
</dbReference>
<dbReference type="PROSITE" id="PS51257">
    <property type="entry name" value="PROKAR_LIPOPROTEIN"/>
    <property type="match status" value="1"/>
</dbReference>
<feature type="signal peptide" evidence="1">
    <location>
        <begin position="1"/>
        <end position="22"/>
    </location>
</feature>
<evidence type="ECO:0000256" key="1">
    <source>
        <dbReference type="SAM" id="SignalP"/>
    </source>
</evidence>
<reference evidence="3" key="1">
    <citation type="submission" date="2012-06" db="EMBL/GenBank/DDBJ databases">
        <title>The complete genome of Flexibacter litoralis DSM 6794.</title>
        <authorList>
            <person name="Lucas S."/>
            <person name="Copeland A."/>
            <person name="Lapidus A."/>
            <person name="Glavina del Rio T."/>
            <person name="Dalin E."/>
            <person name="Tice H."/>
            <person name="Bruce D."/>
            <person name="Goodwin L."/>
            <person name="Pitluck S."/>
            <person name="Peters L."/>
            <person name="Ovchinnikova G."/>
            <person name="Lu M."/>
            <person name="Kyrpides N."/>
            <person name="Mavromatis K."/>
            <person name="Ivanova N."/>
            <person name="Brettin T."/>
            <person name="Detter J.C."/>
            <person name="Han C."/>
            <person name="Larimer F."/>
            <person name="Land M."/>
            <person name="Hauser L."/>
            <person name="Markowitz V."/>
            <person name="Cheng J.-F."/>
            <person name="Hugenholtz P."/>
            <person name="Woyke T."/>
            <person name="Wu D."/>
            <person name="Spring S."/>
            <person name="Lang E."/>
            <person name="Kopitz M."/>
            <person name="Brambilla E."/>
            <person name="Klenk H.-P."/>
            <person name="Eisen J.A."/>
        </authorList>
    </citation>
    <scope>NUCLEOTIDE SEQUENCE [LARGE SCALE GENOMIC DNA]</scope>
    <source>
        <strain evidence="3">ATCC 23117 / DSM 6794 / NBRC 15988 / NCIMB 1366 / Sio-4</strain>
    </source>
</reference>
<sequence precursor="true">MFSKKSAFYFILLSLVSISLFSCEPKDEIISTDKSNEISFSPDTVFFDTLYTGFESPIRRISVKNFNDKALNISKISLQTGENSPFRLTINGIKQQEATDIFLRGNDSLRVFLDILPPILNTDEITKLEDFLIVESNGNIEKLPLVVWLQDGILLEDSVLECQTVWNGEKPYIIKGNVLVEENCKLTIEAGVKVVFLKDAALLVAGSLEINGTTTNKVKLGSFRNDGAFENALGQWFGILFGENSKQNRISYAIIENATTGIRFGTPDTDTIPDLVIENTEIRNMAEAGIFCLNSDILIQNTLIHNCLKRTFSAGAGGNYFFYNNTFANFGFNFFREEPSFELSNVLVFVDTLGNEQIIRENLNAYFINNIIWGSMNEELILFATPEANFQTFWNANLLKTNLLDESLPNILNQDPKFVDAFNGKYQLDSLSPAINTGLYIELEIDLEGKVRDSNPDIGAFEKE</sequence>
<dbReference type="HOGENOM" id="CLU_040643_0_0_10"/>
<dbReference type="AlphaFoldDB" id="I4AFS1"/>
<dbReference type="EMBL" id="CP003345">
    <property type="protein sequence ID" value="AFM02806.1"/>
    <property type="molecule type" value="Genomic_DNA"/>
</dbReference>
<accession>I4AFS1</accession>
<dbReference type="RefSeq" id="WP_014796269.1">
    <property type="nucleotide sequence ID" value="NC_018018.1"/>
</dbReference>
<keyword evidence="1" id="KW-0732">Signal</keyword>
<dbReference type="InterPro" id="IPR012334">
    <property type="entry name" value="Pectin_lyas_fold"/>
</dbReference>
<dbReference type="eggNOG" id="ENOG502Z7PX">
    <property type="taxonomic scope" value="Bacteria"/>
</dbReference>
<dbReference type="STRING" id="880071.Fleli_0319"/>
<dbReference type="OrthoDB" id="1111178at2"/>
<name>I4AFS1_BERLS</name>
<evidence type="ECO:0008006" key="4">
    <source>
        <dbReference type="Google" id="ProtNLM"/>
    </source>
</evidence>
<organism evidence="2 3">
    <name type="scientific">Bernardetia litoralis (strain ATCC 23117 / DSM 6794 / NBRC 15988 / NCIMB 1366 / Fx l1 / Sio-4)</name>
    <name type="common">Flexibacter litoralis</name>
    <dbReference type="NCBI Taxonomy" id="880071"/>
    <lineage>
        <taxon>Bacteria</taxon>
        <taxon>Pseudomonadati</taxon>
        <taxon>Bacteroidota</taxon>
        <taxon>Cytophagia</taxon>
        <taxon>Cytophagales</taxon>
        <taxon>Bernardetiaceae</taxon>
        <taxon>Bernardetia</taxon>
    </lineage>
</organism>